<protein>
    <submittedName>
        <fullName evidence="2">Uncharacterized protein</fullName>
    </submittedName>
</protein>
<name>A0A2I2L1Y4_9ACTN</name>
<keyword evidence="1" id="KW-0812">Transmembrane</keyword>
<gene>
    <name evidence="2" type="ORF">FRACA_870006</name>
</gene>
<keyword evidence="1" id="KW-0472">Membrane</keyword>
<dbReference type="AlphaFoldDB" id="A0A2I2L1Y4"/>
<evidence type="ECO:0000313" key="3">
    <source>
        <dbReference type="Proteomes" id="UP000234331"/>
    </source>
</evidence>
<organism evidence="2 3">
    <name type="scientific">Frankia canadensis</name>
    <dbReference type="NCBI Taxonomy" id="1836972"/>
    <lineage>
        <taxon>Bacteria</taxon>
        <taxon>Bacillati</taxon>
        <taxon>Actinomycetota</taxon>
        <taxon>Actinomycetes</taxon>
        <taxon>Frankiales</taxon>
        <taxon>Frankiaceae</taxon>
        <taxon>Frankia</taxon>
    </lineage>
</organism>
<dbReference type="Proteomes" id="UP000234331">
    <property type="component" value="Unassembled WGS sequence"/>
</dbReference>
<reference evidence="2 3" key="1">
    <citation type="submission" date="2017-06" db="EMBL/GenBank/DDBJ databases">
        <authorList>
            <person name="Kim H.J."/>
            <person name="Triplett B.A."/>
        </authorList>
    </citation>
    <scope>NUCLEOTIDE SEQUENCE [LARGE SCALE GENOMIC DNA]</scope>
    <source>
        <strain evidence="2">FRACA_ARgP5</strain>
    </source>
</reference>
<keyword evidence="1" id="KW-1133">Transmembrane helix</keyword>
<keyword evidence="3" id="KW-1185">Reference proteome</keyword>
<sequence length="186" mass="20576">MTDVAARLGVTVTGVRMLGNRQGPVRSGVTLRRRGRLWVLLGADLATSSPLDVDAVEIQVALAIARRRSWTMRLVPLLTLTVWAFLVLLADIAFPDRPDPVNAMMTAYPCFVALVIVSRTTIVHRGLRQTDQRAASVVGARRLADTLERLVREGQQWPPGPSIWLFLVPIQHYLPARAARLREGAL</sequence>
<accession>A0A2I2L1Y4</accession>
<evidence type="ECO:0000313" key="2">
    <source>
        <dbReference type="EMBL" id="SNQ51931.1"/>
    </source>
</evidence>
<dbReference type="EMBL" id="FZMO01000555">
    <property type="protein sequence ID" value="SNQ51931.1"/>
    <property type="molecule type" value="Genomic_DNA"/>
</dbReference>
<feature type="transmembrane region" description="Helical" evidence="1">
    <location>
        <begin position="74"/>
        <end position="94"/>
    </location>
</feature>
<evidence type="ECO:0000256" key="1">
    <source>
        <dbReference type="SAM" id="Phobius"/>
    </source>
</evidence>
<feature type="transmembrane region" description="Helical" evidence="1">
    <location>
        <begin position="106"/>
        <end position="123"/>
    </location>
</feature>
<proteinExistence type="predicted"/>
<dbReference type="RefSeq" id="WP_101836197.1">
    <property type="nucleotide sequence ID" value="NZ_FZMO01000555.1"/>
</dbReference>